<dbReference type="GeneID" id="38781025"/>
<protein>
    <submittedName>
        <fullName evidence="1">Uncharacterized protein</fullName>
    </submittedName>
</protein>
<evidence type="ECO:0000313" key="2">
    <source>
        <dbReference type="Proteomes" id="UP000287166"/>
    </source>
</evidence>
<evidence type="ECO:0000313" key="1">
    <source>
        <dbReference type="EMBL" id="GBE84108.1"/>
    </source>
</evidence>
<sequence>MFHPLEVIHLEWLSSTTTTSSYLCVFGSGVVISLTQDTPAVRQESDLTTSIYLPVYVTIWCYDRLPRRKCFTFVRDAFWMTAVGAHGREVGVLAAVAGNSCVAVVFSRL</sequence>
<dbReference type="InParanoid" id="A0A401GPG4"/>
<dbReference type="EMBL" id="BFAD01000006">
    <property type="protein sequence ID" value="GBE84108.1"/>
    <property type="molecule type" value="Genomic_DNA"/>
</dbReference>
<dbReference type="AlphaFoldDB" id="A0A401GPG4"/>
<proteinExistence type="predicted"/>
<gene>
    <name evidence="1" type="ORF">SCP_0600860</name>
</gene>
<comment type="caution">
    <text evidence="1">The sequence shown here is derived from an EMBL/GenBank/DDBJ whole genome shotgun (WGS) entry which is preliminary data.</text>
</comment>
<dbReference type="RefSeq" id="XP_027615021.1">
    <property type="nucleotide sequence ID" value="XM_027759220.1"/>
</dbReference>
<reference evidence="1 2" key="1">
    <citation type="journal article" date="2018" name="Sci. Rep.">
        <title>Genome sequence of the cauliflower mushroom Sparassis crispa (Hanabiratake) and its association with beneficial usage.</title>
        <authorList>
            <person name="Kiyama R."/>
            <person name="Furutani Y."/>
            <person name="Kawaguchi K."/>
            <person name="Nakanishi T."/>
        </authorList>
    </citation>
    <scope>NUCLEOTIDE SEQUENCE [LARGE SCALE GENOMIC DNA]</scope>
</reference>
<organism evidence="1 2">
    <name type="scientific">Sparassis crispa</name>
    <dbReference type="NCBI Taxonomy" id="139825"/>
    <lineage>
        <taxon>Eukaryota</taxon>
        <taxon>Fungi</taxon>
        <taxon>Dikarya</taxon>
        <taxon>Basidiomycota</taxon>
        <taxon>Agaricomycotina</taxon>
        <taxon>Agaricomycetes</taxon>
        <taxon>Polyporales</taxon>
        <taxon>Sparassidaceae</taxon>
        <taxon>Sparassis</taxon>
    </lineage>
</organism>
<accession>A0A401GPG4</accession>
<keyword evidence="2" id="KW-1185">Reference proteome</keyword>
<name>A0A401GPG4_9APHY</name>
<dbReference type="Proteomes" id="UP000287166">
    <property type="component" value="Unassembled WGS sequence"/>
</dbReference>